<accession>A0ABC8T4K6</accession>
<evidence type="ECO:0008006" key="3">
    <source>
        <dbReference type="Google" id="ProtNLM"/>
    </source>
</evidence>
<organism evidence="1 2">
    <name type="scientific">Ilex paraguariensis</name>
    <name type="common">yerba mate</name>
    <dbReference type="NCBI Taxonomy" id="185542"/>
    <lineage>
        <taxon>Eukaryota</taxon>
        <taxon>Viridiplantae</taxon>
        <taxon>Streptophyta</taxon>
        <taxon>Embryophyta</taxon>
        <taxon>Tracheophyta</taxon>
        <taxon>Spermatophyta</taxon>
        <taxon>Magnoliopsida</taxon>
        <taxon>eudicotyledons</taxon>
        <taxon>Gunneridae</taxon>
        <taxon>Pentapetalae</taxon>
        <taxon>asterids</taxon>
        <taxon>campanulids</taxon>
        <taxon>Aquifoliales</taxon>
        <taxon>Aquifoliaceae</taxon>
        <taxon>Ilex</taxon>
    </lineage>
</organism>
<evidence type="ECO:0000313" key="1">
    <source>
        <dbReference type="EMBL" id="CAK9164252.1"/>
    </source>
</evidence>
<reference evidence="1 2" key="1">
    <citation type="submission" date="2024-02" db="EMBL/GenBank/DDBJ databases">
        <authorList>
            <person name="Vignale AGUSTIN F."/>
            <person name="Sosa J E."/>
            <person name="Modenutti C."/>
        </authorList>
    </citation>
    <scope>NUCLEOTIDE SEQUENCE [LARGE SCALE GENOMIC DNA]</scope>
</reference>
<dbReference type="EMBL" id="CAUOFW020004169">
    <property type="protein sequence ID" value="CAK9164252.1"/>
    <property type="molecule type" value="Genomic_DNA"/>
</dbReference>
<sequence>MAVFKSCLWVPGLRFCLPKHLWAFIFWDRLESDHVLYTNGQHYLCNYLVVLLRCLQVMTAAKGFYYQPNYLFRCGNFLDLRMEFFPVLLFSVHYTRACLELFS</sequence>
<gene>
    <name evidence="1" type="ORF">ILEXP_LOCUS33344</name>
</gene>
<name>A0ABC8T4K6_9AQUA</name>
<evidence type="ECO:0000313" key="2">
    <source>
        <dbReference type="Proteomes" id="UP001642360"/>
    </source>
</evidence>
<keyword evidence="2" id="KW-1185">Reference proteome</keyword>
<protein>
    <recommendedName>
        <fullName evidence="3">Secreted protein</fullName>
    </recommendedName>
</protein>
<dbReference type="Proteomes" id="UP001642360">
    <property type="component" value="Unassembled WGS sequence"/>
</dbReference>
<dbReference type="AlphaFoldDB" id="A0ABC8T4K6"/>
<comment type="caution">
    <text evidence="1">The sequence shown here is derived from an EMBL/GenBank/DDBJ whole genome shotgun (WGS) entry which is preliminary data.</text>
</comment>
<proteinExistence type="predicted"/>